<dbReference type="EMBL" id="LVXG01000023">
    <property type="protein sequence ID" value="OQP47324.1"/>
    <property type="molecule type" value="Genomic_DNA"/>
</dbReference>
<gene>
    <name evidence="2" type="ORF">A4H97_07420</name>
</gene>
<dbReference type="AlphaFoldDB" id="A0A1V9EN10"/>
<organism evidence="2 3">
    <name type="scientific">Niastella yeongjuensis</name>
    <dbReference type="NCBI Taxonomy" id="354355"/>
    <lineage>
        <taxon>Bacteria</taxon>
        <taxon>Pseudomonadati</taxon>
        <taxon>Bacteroidota</taxon>
        <taxon>Chitinophagia</taxon>
        <taxon>Chitinophagales</taxon>
        <taxon>Chitinophagaceae</taxon>
        <taxon>Niastella</taxon>
    </lineage>
</organism>
<feature type="compositionally biased region" description="Acidic residues" evidence="1">
    <location>
        <begin position="156"/>
        <end position="168"/>
    </location>
</feature>
<dbReference type="Proteomes" id="UP000192610">
    <property type="component" value="Unassembled WGS sequence"/>
</dbReference>
<feature type="compositionally biased region" description="Acidic residues" evidence="1">
    <location>
        <begin position="107"/>
        <end position="145"/>
    </location>
</feature>
<evidence type="ECO:0000313" key="2">
    <source>
        <dbReference type="EMBL" id="OQP47324.1"/>
    </source>
</evidence>
<sequence length="197" mass="21640">MAKAKTPKTKRSDEELNDISANQEQTPPKDGTASKIRKEKLAQDESYIEIPDVSDIPGQEGIVNAGVPGAMKDTTASSDDEEGVRRGRDIFNEDDDEVQIVMGTEADVTEEDLEMLGDPDQDQDMNEDEFVDKEGLDNTDFDGDPLNEASVSEVSSGDDLDVPEEGEDDPKKTEDDEENDYYSLGGPDNDALEEEKD</sequence>
<evidence type="ECO:0000313" key="3">
    <source>
        <dbReference type="Proteomes" id="UP000192610"/>
    </source>
</evidence>
<name>A0A1V9EN10_9BACT</name>
<dbReference type="RefSeq" id="WP_081201405.1">
    <property type="nucleotide sequence ID" value="NZ_FOCZ01000002.1"/>
</dbReference>
<feature type="region of interest" description="Disordered" evidence="1">
    <location>
        <begin position="1"/>
        <end position="197"/>
    </location>
</feature>
<comment type="caution">
    <text evidence="2">The sequence shown here is derived from an EMBL/GenBank/DDBJ whole genome shotgun (WGS) entry which is preliminary data.</text>
</comment>
<proteinExistence type="predicted"/>
<accession>A0A1V9EN10</accession>
<keyword evidence="3" id="KW-1185">Reference proteome</keyword>
<protein>
    <submittedName>
        <fullName evidence="2">Uncharacterized protein</fullName>
    </submittedName>
</protein>
<evidence type="ECO:0000256" key="1">
    <source>
        <dbReference type="SAM" id="MobiDB-lite"/>
    </source>
</evidence>
<reference evidence="3" key="1">
    <citation type="submission" date="2016-04" db="EMBL/GenBank/DDBJ databases">
        <authorList>
            <person name="Chen L."/>
            <person name="Zhuang W."/>
            <person name="Wang G."/>
        </authorList>
    </citation>
    <scope>NUCLEOTIDE SEQUENCE [LARGE SCALE GENOMIC DNA]</scope>
    <source>
        <strain evidence="3">17621</strain>
    </source>
</reference>
<dbReference type="OrthoDB" id="678582at2"/>